<dbReference type="CDD" id="cd00096">
    <property type="entry name" value="Ig"/>
    <property type="match status" value="1"/>
</dbReference>
<dbReference type="GO" id="GO:0005886">
    <property type="term" value="C:plasma membrane"/>
    <property type="evidence" value="ECO:0007669"/>
    <property type="project" value="TreeGrafter"/>
</dbReference>
<accession>A0AAD5KFB4</accession>
<dbReference type="InterPro" id="IPR007110">
    <property type="entry name" value="Ig-like_dom"/>
</dbReference>
<keyword evidence="5 19" id="KW-0812">Transmembrane</keyword>
<evidence type="ECO:0000313" key="22">
    <source>
        <dbReference type="Proteomes" id="UP000820818"/>
    </source>
</evidence>
<keyword evidence="22" id="KW-1185">Reference proteome</keyword>
<evidence type="ECO:0000313" key="21">
    <source>
        <dbReference type="EMBL" id="KAI9549952.1"/>
    </source>
</evidence>
<keyword evidence="11 19" id="KW-1133">Transmembrane helix</keyword>
<keyword evidence="9" id="KW-0418">Kinase</keyword>
<dbReference type="InterPro" id="IPR013783">
    <property type="entry name" value="Ig-like_fold"/>
</dbReference>
<keyword evidence="14" id="KW-1015">Disulfide bond</keyword>
<gene>
    <name evidence="21" type="ORF">GHT06_005222</name>
</gene>
<evidence type="ECO:0000256" key="7">
    <source>
        <dbReference type="ARBA" id="ARBA00022737"/>
    </source>
</evidence>
<keyword evidence="6" id="KW-0732">Signal</keyword>
<dbReference type="PANTHER" id="PTHR10075:SF103">
    <property type="entry name" value="ROUNDABOUT HOMOLOG 4"/>
    <property type="match status" value="1"/>
</dbReference>
<evidence type="ECO:0000256" key="15">
    <source>
        <dbReference type="ARBA" id="ARBA00023170"/>
    </source>
</evidence>
<dbReference type="GO" id="GO:0004714">
    <property type="term" value="F:transmembrane receptor protein tyrosine kinase activity"/>
    <property type="evidence" value="ECO:0007669"/>
    <property type="project" value="UniProtKB-EC"/>
</dbReference>
<evidence type="ECO:0000256" key="2">
    <source>
        <dbReference type="ARBA" id="ARBA00011902"/>
    </source>
</evidence>
<keyword evidence="16" id="KW-0325">Glycoprotein</keyword>
<dbReference type="SMART" id="SM00408">
    <property type="entry name" value="IGc2"/>
    <property type="match status" value="1"/>
</dbReference>
<keyword evidence="7" id="KW-0677">Repeat</keyword>
<keyword evidence="17" id="KW-0393">Immunoglobulin domain</keyword>
<evidence type="ECO:0000259" key="20">
    <source>
        <dbReference type="PROSITE" id="PS50835"/>
    </source>
</evidence>
<keyword evidence="8" id="KW-0547">Nucleotide-binding</keyword>
<dbReference type="PROSITE" id="PS50835">
    <property type="entry name" value="IG_LIKE"/>
    <property type="match status" value="1"/>
</dbReference>
<keyword evidence="10" id="KW-0067">ATP-binding</keyword>
<dbReference type="Gene3D" id="2.60.40.10">
    <property type="entry name" value="Immunoglobulins"/>
    <property type="match status" value="2"/>
</dbReference>
<keyword evidence="15" id="KW-0675">Receptor</keyword>
<evidence type="ECO:0000256" key="5">
    <source>
        <dbReference type="ARBA" id="ARBA00022692"/>
    </source>
</evidence>
<evidence type="ECO:0000256" key="3">
    <source>
        <dbReference type="ARBA" id="ARBA00022553"/>
    </source>
</evidence>
<evidence type="ECO:0000256" key="1">
    <source>
        <dbReference type="ARBA" id="ARBA00004167"/>
    </source>
</evidence>
<evidence type="ECO:0000256" key="8">
    <source>
        <dbReference type="ARBA" id="ARBA00022741"/>
    </source>
</evidence>
<evidence type="ECO:0000256" key="14">
    <source>
        <dbReference type="ARBA" id="ARBA00023157"/>
    </source>
</evidence>
<evidence type="ECO:0000256" key="9">
    <source>
        <dbReference type="ARBA" id="ARBA00022777"/>
    </source>
</evidence>
<evidence type="ECO:0000256" key="12">
    <source>
        <dbReference type="ARBA" id="ARBA00023136"/>
    </source>
</evidence>
<dbReference type="GO" id="GO:0005524">
    <property type="term" value="F:ATP binding"/>
    <property type="evidence" value="ECO:0007669"/>
    <property type="project" value="UniProtKB-KW"/>
</dbReference>
<keyword evidence="12 19" id="KW-0472">Membrane</keyword>
<evidence type="ECO:0000256" key="13">
    <source>
        <dbReference type="ARBA" id="ARBA00023137"/>
    </source>
</evidence>
<keyword evidence="13" id="KW-0829">Tyrosine-protein kinase</keyword>
<dbReference type="FunFam" id="2.60.40.10:FF:000020">
    <property type="entry name" value="Fibroblast growth factor receptor"/>
    <property type="match status" value="1"/>
</dbReference>
<dbReference type="EC" id="2.7.10.1" evidence="2"/>
<evidence type="ECO:0000256" key="17">
    <source>
        <dbReference type="ARBA" id="ARBA00023319"/>
    </source>
</evidence>
<comment type="caution">
    <text evidence="21">The sequence shown here is derived from an EMBL/GenBank/DDBJ whole genome shotgun (WGS) entry which is preliminary data.</text>
</comment>
<dbReference type="Pfam" id="PF13927">
    <property type="entry name" value="Ig_3"/>
    <property type="match status" value="1"/>
</dbReference>
<keyword evidence="4" id="KW-0808">Transferase</keyword>
<protein>
    <recommendedName>
        <fullName evidence="2">receptor protein-tyrosine kinase</fullName>
        <ecNumber evidence="2">2.7.10.1</ecNumber>
    </recommendedName>
</protein>
<evidence type="ECO:0000256" key="10">
    <source>
        <dbReference type="ARBA" id="ARBA00022840"/>
    </source>
</evidence>
<feature type="domain" description="Ig-like" evidence="20">
    <location>
        <begin position="269"/>
        <end position="364"/>
    </location>
</feature>
<evidence type="ECO:0000256" key="19">
    <source>
        <dbReference type="SAM" id="Phobius"/>
    </source>
</evidence>
<dbReference type="Proteomes" id="UP000820818">
    <property type="component" value="Unassembled WGS sequence"/>
</dbReference>
<comment type="subcellular location">
    <subcellularLocation>
        <location evidence="1">Membrane</location>
        <topology evidence="1">Single-pass membrane protein</topology>
    </subcellularLocation>
</comment>
<dbReference type="EMBL" id="WJBH02000200">
    <property type="protein sequence ID" value="KAI9549952.1"/>
    <property type="molecule type" value="Genomic_DNA"/>
</dbReference>
<dbReference type="SMART" id="SM00409">
    <property type="entry name" value="IG"/>
    <property type="match status" value="3"/>
</dbReference>
<dbReference type="AlphaFoldDB" id="A0AAD5KFB4"/>
<dbReference type="SUPFAM" id="SSF48726">
    <property type="entry name" value="Immunoglobulin"/>
    <property type="match status" value="3"/>
</dbReference>
<keyword evidence="3" id="KW-0597">Phosphoprotein</keyword>
<proteinExistence type="predicted"/>
<dbReference type="InterPro" id="IPR003598">
    <property type="entry name" value="Ig_sub2"/>
</dbReference>
<dbReference type="GO" id="GO:0070593">
    <property type="term" value="P:dendrite self-avoidance"/>
    <property type="evidence" value="ECO:0007669"/>
    <property type="project" value="TreeGrafter"/>
</dbReference>
<dbReference type="GO" id="GO:0030424">
    <property type="term" value="C:axon"/>
    <property type="evidence" value="ECO:0007669"/>
    <property type="project" value="TreeGrafter"/>
</dbReference>
<evidence type="ECO:0000256" key="11">
    <source>
        <dbReference type="ARBA" id="ARBA00022989"/>
    </source>
</evidence>
<feature type="region of interest" description="Disordered" evidence="18">
    <location>
        <begin position="417"/>
        <end position="437"/>
    </location>
</feature>
<dbReference type="GO" id="GO:0007411">
    <property type="term" value="P:axon guidance"/>
    <property type="evidence" value="ECO:0007669"/>
    <property type="project" value="TreeGrafter"/>
</dbReference>
<evidence type="ECO:0000256" key="16">
    <source>
        <dbReference type="ARBA" id="ARBA00023180"/>
    </source>
</evidence>
<dbReference type="PANTHER" id="PTHR10075">
    <property type="entry name" value="BASIGIN RELATED"/>
    <property type="match status" value="1"/>
</dbReference>
<evidence type="ECO:0000256" key="18">
    <source>
        <dbReference type="SAM" id="MobiDB-lite"/>
    </source>
</evidence>
<sequence>MERLSTIVQPASFRLILVAVFITWISPAPCKSIRHLHAAKLSSLYAYEGDNIAFRCPEKLEFPKADMFHPSVEWYFNNRVMDRRDHRRLRFSIRRNSIHIDNIQQEDEGVWTARPHSPERSQHDFGDSRSKTLVTCNFTLGVLENPTSPPRDSRIRTSAWEGKSFELLQEIKDHPFAESNRSNLSSQNRRLGEHRKGLRLIATSIGESLALKCPNYDYRPSSQPIIEWRKNGKTIRHSGQYECVIPNIHSSVNFIFHLTVLRKDALLKPKLLGMQNVTVRVGDTARLHCSMAYQDHGLSTVEWLLQASVNGSNVDSTGAPFFEILDVDYSDGKDRRVLSIENVTHEDDGKYFCVVKNKHGTSVQSSWLIVGDVEDIFLKEFNSQVSTVGSVCGVVLILCIAILFMLVRAKCRRQRERRRADTRRKENKFTVSSWQQQNTTHVTDSTCVAKAEAVQSSPL</sequence>
<reference evidence="21" key="1">
    <citation type="submission" date="2022-05" db="EMBL/GenBank/DDBJ databases">
        <title>A multi-omics perspective on studying reproductive biology in Daphnia sinensis.</title>
        <authorList>
            <person name="Jia J."/>
        </authorList>
    </citation>
    <scope>NUCLEOTIDE SEQUENCE</scope>
    <source>
        <strain evidence="21">WSL</strain>
    </source>
</reference>
<evidence type="ECO:0000256" key="4">
    <source>
        <dbReference type="ARBA" id="ARBA00022679"/>
    </source>
</evidence>
<name>A0AAD5KFB4_9CRUS</name>
<evidence type="ECO:0000256" key="6">
    <source>
        <dbReference type="ARBA" id="ARBA00022729"/>
    </source>
</evidence>
<dbReference type="InterPro" id="IPR036179">
    <property type="entry name" value="Ig-like_dom_sf"/>
</dbReference>
<dbReference type="GO" id="GO:0007156">
    <property type="term" value="P:homophilic cell adhesion via plasma membrane adhesion molecules"/>
    <property type="evidence" value="ECO:0007669"/>
    <property type="project" value="TreeGrafter"/>
</dbReference>
<dbReference type="GO" id="GO:0098632">
    <property type="term" value="F:cell-cell adhesion mediator activity"/>
    <property type="evidence" value="ECO:0007669"/>
    <property type="project" value="TreeGrafter"/>
</dbReference>
<organism evidence="21 22">
    <name type="scientific">Daphnia sinensis</name>
    <dbReference type="NCBI Taxonomy" id="1820382"/>
    <lineage>
        <taxon>Eukaryota</taxon>
        <taxon>Metazoa</taxon>
        <taxon>Ecdysozoa</taxon>
        <taxon>Arthropoda</taxon>
        <taxon>Crustacea</taxon>
        <taxon>Branchiopoda</taxon>
        <taxon>Diplostraca</taxon>
        <taxon>Cladocera</taxon>
        <taxon>Anomopoda</taxon>
        <taxon>Daphniidae</taxon>
        <taxon>Daphnia</taxon>
        <taxon>Daphnia similis group</taxon>
    </lineage>
</organism>
<dbReference type="InterPro" id="IPR003599">
    <property type="entry name" value="Ig_sub"/>
</dbReference>
<feature type="transmembrane region" description="Helical" evidence="19">
    <location>
        <begin position="388"/>
        <end position="409"/>
    </location>
</feature>